<sequence length="352" mass="37424">MTTGHWNIVRFDLPLDSSFDRLLDEAPSVRVRICDPHGDERTTQAVLSALSIAHGYHVSSAKDELPARWFVTEALLERCPQLLWVTTYGAGYDTVDVNACTRAGVCVVNQAGSNAVAVAEHTFGCLLALTRRIVECNQQLRLGGHFSRHDFIGRDLSGLTLGIVGIGHVGKRVAALARAFGMNVIAADPLVDEATIRARGAKPASLETLLGLADVVSLHCPLNAGTAGLIDRAAFERMKPGSLFISTARGGVHDEAALYDALQQGHLAGAALDVWSSEPPAPDHPLLSLSNVVATYHIAGVTTGARQAMASTAAGQIVQLTQAEPPANLVNREVWPACARRIDLARQSLGRA</sequence>
<dbReference type="RefSeq" id="WP_093635379.1">
    <property type="nucleotide sequence ID" value="NZ_FPBH01000009.1"/>
</dbReference>
<comment type="similarity">
    <text evidence="1 4">Belongs to the D-isomer specific 2-hydroxyacid dehydrogenase family.</text>
</comment>
<dbReference type="PROSITE" id="PS00670">
    <property type="entry name" value="D_2_HYDROXYACID_DH_2"/>
    <property type="match status" value="1"/>
</dbReference>
<accession>A0A1I7DBR9</accession>
<dbReference type="Pfam" id="PF02826">
    <property type="entry name" value="2-Hacid_dh_C"/>
    <property type="match status" value="1"/>
</dbReference>
<dbReference type="AlphaFoldDB" id="A0A1I7DBR9"/>
<evidence type="ECO:0000313" key="7">
    <source>
        <dbReference type="EMBL" id="SFU09173.1"/>
    </source>
</evidence>
<dbReference type="InterPro" id="IPR036291">
    <property type="entry name" value="NAD(P)-bd_dom_sf"/>
</dbReference>
<dbReference type="GO" id="GO:0016616">
    <property type="term" value="F:oxidoreductase activity, acting on the CH-OH group of donors, NAD or NADP as acceptor"/>
    <property type="evidence" value="ECO:0007669"/>
    <property type="project" value="InterPro"/>
</dbReference>
<dbReference type="FunFam" id="3.40.50.720:FF:000203">
    <property type="entry name" value="D-3-phosphoglycerate dehydrogenase (SerA)"/>
    <property type="match status" value="1"/>
</dbReference>
<dbReference type="PANTHER" id="PTHR42789:SF1">
    <property type="entry name" value="D-ISOMER SPECIFIC 2-HYDROXYACID DEHYDROGENASE FAMILY PROTEIN (AFU_ORTHOLOGUE AFUA_6G10090)"/>
    <property type="match status" value="1"/>
</dbReference>
<feature type="domain" description="D-isomer specific 2-hydroxyacid dehydrogenase NAD-binding" evidence="6">
    <location>
        <begin position="124"/>
        <end position="299"/>
    </location>
</feature>
<keyword evidence="3" id="KW-0520">NAD</keyword>
<dbReference type="InterPro" id="IPR006139">
    <property type="entry name" value="D-isomer_2_OHA_DH_cat_dom"/>
</dbReference>
<dbReference type="Pfam" id="PF00389">
    <property type="entry name" value="2-Hacid_dh"/>
    <property type="match status" value="1"/>
</dbReference>
<dbReference type="GO" id="GO:0051287">
    <property type="term" value="F:NAD binding"/>
    <property type="evidence" value="ECO:0007669"/>
    <property type="project" value="InterPro"/>
</dbReference>
<evidence type="ECO:0000256" key="4">
    <source>
        <dbReference type="RuleBase" id="RU003719"/>
    </source>
</evidence>
<evidence type="ECO:0000256" key="3">
    <source>
        <dbReference type="ARBA" id="ARBA00023027"/>
    </source>
</evidence>
<evidence type="ECO:0000256" key="1">
    <source>
        <dbReference type="ARBA" id="ARBA00005854"/>
    </source>
</evidence>
<dbReference type="Proteomes" id="UP000198844">
    <property type="component" value="Unassembled WGS sequence"/>
</dbReference>
<feature type="domain" description="D-isomer specific 2-hydroxyacid dehydrogenase catalytic" evidence="5">
    <location>
        <begin position="28"/>
        <end position="331"/>
    </location>
</feature>
<dbReference type="EMBL" id="FPBH01000009">
    <property type="protein sequence ID" value="SFU09173.1"/>
    <property type="molecule type" value="Genomic_DNA"/>
</dbReference>
<evidence type="ECO:0000259" key="6">
    <source>
        <dbReference type="Pfam" id="PF02826"/>
    </source>
</evidence>
<gene>
    <name evidence="7" type="ORF">SAMN05192563_1009136</name>
</gene>
<reference evidence="7 8" key="1">
    <citation type="submission" date="2016-10" db="EMBL/GenBank/DDBJ databases">
        <authorList>
            <person name="de Groot N.N."/>
        </authorList>
    </citation>
    <scope>NUCLEOTIDE SEQUENCE [LARGE SCALE GENOMIC DNA]</scope>
    <source>
        <strain evidence="7 8">LMG 27731</strain>
    </source>
</reference>
<dbReference type="InterPro" id="IPR050857">
    <property type="entry name" value="D-2-hydroxyacid_DH"/>
</dbReference>
<dbReference type="OrthoDB" id="9805416at2"/>
<dbReference type="InterPro" id="IPR006140">
    <property type="entry name" value="D-isomer_DH_NAD-bd"/>
</dbReference>
<protein>
    <submittedName>
        <fullName evidence="7">D-3-phosphoglycerate dehydrogenase</fullName>
    </submittedName>
</protein>
<dbReference type="SUPFAM" id="SSF51735">
    <property type="entry name" value="NAD(P)-binding Rossmann-fold domains"/>
    <property type="match status" value="1"/>
</dbReference>
<proteinExistence type="inferred from homology"/>
<organism evidence="7 8">
    <name type="scientific">Paraburkholderia aspalathi</name>
    <dbReference type="NCBI Taxonomy" id="1324617"/>
    <lineage>
        <taxon>Bacteria</taxon>
        <taxon>Pseudomonadati</taxon>
        <taxon>Pseudomonadota</taxon>
        <taxon>Betaproteobacteria</taxon>
        <taxon>Burkholderiales</taxon>
        <taxon>Burkholderiaceae</taxon>
        <taxon>Paraburkholderia</taxon>
    </lineage>
</organism>
<evidence type="ECO:0000313" key="8">
    <source>
        <dbReference type="Proteomes" id="UP000198844"/>
    </source>
</evidence>
<dbReference type="InterPro" id="IPR029753">
    <property type="entry name" value="D-isomer_DH_CS"/>
</dbReference>
<evidence type="ECO:0000259" key="5">
    <source>
        <dbReference type="Pfam" id="PF00389"/>
    </source>
</evidence>
<evidence type="ECO:0000256" key="2">
    <source>
        <dbReference type="ARBA" id="ARBA00023002"/>
    </source>
</evidence>
<dbReference type="Gene3D" id="3.40.50.720">
    <property type="entry name" value="NAD(P)-binding Rossmann-like Domain"/>
    <property type="match status" value="2"/>
</dbReference>
<name>A0A1I7DBR9_9BURK</name>
<dbReference type="PANTHER" id="PTHR42789">
    <property type="entry name" value="D-ISOMER SPECIFIC 2-HYDROXYACID DEHYDROGENASE FAMILY PROTEIN (AFU_ORTHOLOGUE AFUA_6G10090)"/>
    <property type="match status" value="1"/>
</dbReference>
<dbReference type="SUPFAM" id="SSF52283">
    <property type="entry name" value="Formate/glycerate dehydrogenase catalytic domain-like"/>
    <property type="match status" value="1"/>
</dbReference>
<dbReference type="CDD" id="cd12173">
    <property type="entry name" value="PGDH_4"/>
    <property type="match status" value="1"/>
</dbReference>
<keyword evidence="2 4" id="KW-0560">Oxidoreductase</keyword>